<evidence type="ECO:0008006" key="3">
    <source>
        <dbReference type="Google" id="ProtNLM"/>
    </source>
</evidence>
<accession>A0AA97M060</accession>
<dbReference type="EMBL" id="CP063196">
    <property type="protein sequence ID" value="UOE21364.1"/>
    <property type="molecule type" value="Genomic_DNA"/>
</dbReference>
<proteinExistence type="predicted"/>
<organism evidence="1 2">
    <name type="scientific">Thermobifida halotolerans</name>
    <dbReference type="NCBI Taxonomy" id="483545"/>
    <lineage>
        <taxon>Bacteria</taxon>
        <taxon>Bacillati</taxon>
        <taxon>Actinomycetota</taxon>
        <taxon>Actinomycetes</taxon>
        <taxon>Streptosporangiales</taxon>
        <taxon>Nocardiopsidaceae</taxon>
        <taxon>Thermobifida</taxon>
    </lineage>
</organism>
<sequence>MTAEQARTQARRIAATAHDRWRSVYGPSRLEVPVSAVACLALYTGVRQPDVLDPLRRLPDLRLHEFRRDQWARWNHAAAVWPGLHPYWVCFFEWLVEPDSRLLLAGARAVVAGCLDAGLLGFVGDPHRRTRVDLLGAVLYELRRNSFGGLTDPLTVRPRRDVQRLSTAQPGDTLTLSDVGTGTRLLPVVHDLRGRGIAPASVRWRFHEVDELAAACLAVNTVLWGLHPSVLIDTGDDWLDEAHEMREAALRRDCGH</sequence>
<dbReference type="RefSeq" id="WP_068694251.1">
    <property type="nucleotide sequence ID" value="NZ_CP063196.1"/>
</dbReference>
<protein>
    <recommendedName>
        <fullName evidence="3">DNA methylase adenine-specific domain-containing protein</fullName>
    </recommendedName>
</protein>
<name>A0AA97M060_9ACTN</name>
<keyword evidence="2" id="KW-1185">Reference proteome</keyword>
<evidence type="ECO:0000313" key="1">
    <source>
        <dbReference type="EMBL" id="UOE21364.1"/>
    </source>
</evidence>
<evidence type="ECO:0000313" key="2">
    <source>
        <dbReference type="Proteomes" id="UP000265719"/>
    </source>
</evidence>
<dbReference type="KEGG" id="thao:NI17_009690"/>
<gene>
    <name evidence="1" type="ORF">NI17_009690</name>
</gene>
<reference evidence="1" key="1">
    <citation type="submission" date="2020-10" db="EMBL/GenBank/DDBJ databases">
        <title>De novo genome project of the cellulose decomposer Thermobifida halotolerans type strain.</title>
        <authorList>
            <person name="Nagy I."/>
            <person name="Horvath B."/>
            <person name="Kukolya J."/>
            <person name="Nagy I."/>
            <person name="Orsini M."/>
        </authorList>
    </citation>
    <scope>NUCLEOTIDE SEQUENCE</scope>
    <source>
        <strain evidence="1">DSM 44931</strain>
    </source>
</reference>
<dbReference type="Proteomes" id="UP000265719">
    <property type="component" value="Chromosome"/>
</dbReference>
<dbReference type="AlphaFoldDB" id="A0AA97M060"/>